<evidence type="ECO:0000259" key="9">
    <source>
        <dbReference type="PROSITE" id="PS50122"/>
    </source>
</evidence>
<feature type="active site" evidence="5 6">
    <location>
        <position position="170"/>
    </location>
</feature>
<evidence type="ECO:0000259" key="8">
    <source>
        <dbReference type="PROSITE" id="PS50110"/>
    </source>
</evidence>
<comment type="similarity">
    <text evidence="5">Belongs to the CheB family.</text>
</comment>
<comment type="domain">
    <text evidence="5">Contains a C-terminal catalytic domain, and an N-terminal region which modulates catalytic activity.</text>
</comment>
<dbReference type="NCBIfam" id="NF001965">
    <property type="entry name" value="PRK00742.1"/>
    <property type="match status" value="1"/>
</dbReference>
<evidence type="ECO:0000256" key="2">
    <source>
        <dbReference type="ARBA" id="ARBA00022500"/>
    </source>
</evidence>
<comment type="function">
    <text evidence="5">Involved in chemotaxis. Part of a chemotaxis signal transduction system that modulates chemotaxis in response to various stimuli. Catalyzes the demethylation of specific methylglutamate residues introduced into the chemoreceptors (methyl-accepting chemotaxis proteins or MCP) by CheR. Also mediates the irreversible deamidation of specific glutamine residues to glutamic acid.</text>
</comment>
<dbReference type="HAMAP" id="MF_00099">
    <property type="entry name" value="CheB_chemtxs"/>
    <property type="match status" value="1"/>
</dbReference>
<dbReference type="PROSITE" id="PS50122">
    <property type="entry name" value="CHEB"/>
    <property type="match status" value="1"/>
</dbReference>
<dbReference type="STRING" id="41431.PCC8801_3754"/>
<dbReference type="Pfam" id="PF00072">
    <property type="entry name" value="Response_reg"/>
    <property type="match status" value="1"/>
</dbReference>
<keyword evidence="11" id="KW-1185">Reference proteome</keyword>
<dbReference type="SMART" id="SM00448">
    <property type="entry name" value="REC"/>
    <property type="match status" value="1"/>
</dbReference>
<keyword evidence="3 5" id="KW-0378">Hydrolase</keyword>
<dbReference type="AlphaFoldDB" id="B7K305"/>
<evidence type="ECO:0000256" key="5">
    <source>
        <dbReference type="HAMAP-Rule" id="MF_00099"/>
    </source>
</evidence>
<feature type="active site" evidence="5 6">
    <location>
        <position position="197"/>
    </location>
</feature>
<dbReference type="PROSITE" id="PS50110">
    <property type="entry name" value="RESPONSE_REGULATORY"/>
    <property type="match status" value="1"/>
</dbReference>
<dbReference type="NCBIfam" id="NF009206">
    <property type="entry name" value="PRK12555.1"/>
    <property type="match status" value="1"/>
</dbReference>
<feature type="domain" description="CheB-type methylesterase" evidence="9">
    <location>
        <begin position="158"/>
        <end position="348"/>
    </location>
</feature>
<dbReference type="SUPFAM" id="SSF52172">
    <property type="entry name" value="CheY-like"/>
    <property type="match status" value="1"/>
</dbReference>
<dbReference type="InterPro" id="IPR000673">
    <property type="entry name" value="Sig_transdc_resp-reg_Me-estase"/>
</dbReference>
<evidence type="ECO:0000256" key="7">
    <source>
        <dbReference type="PROSITE-ProRule" id="PRU00169"/>
    </source>
</evidence>
<comment type="subcellular location">
    <subcellularLocation>
        <location evidence="5">Cytoplasm</location>
    </subcellularLocation>
</comment>
<dbReference type="KEGG" id="cyp:PCC8801_3754"/>
<evidence type="ECO:0000256" key="4">
    <source>
        <dbReference type="ARBA" id="ARBA00048267"/>
    </source>
</evidence>
<dbReference type="GO" id="GO:0050568">
    <property type="term" value="F:protein-glutamine glutaminase activity"/>
    <property type="evidence" value="ECO:0007669"/>
    <property type="project" value="UniProtKB-UniRule"/>
</dbReference>
<comment type="catalytic activity">
    <reaction evidence="5">
        <text>L-glutaminyl-[protein] + H2O = L-glutamyl-[protein] + NH4(+)</text>
        <dbReference type="Rhea" id="RHEA:16441"/>
        <dbReference type="Rhea" id="RHEA-COMP:10207"/>
        <dbReference type="Rhea" id="RHEA-COMP:10208"/>
        <dbReference type="ChEBI" id="CHEBI:15377"/>
        <dbReference type="ChEBI" id="CHEBI:28938"/>
        <dbReference type="ChEBI" id="CHEBI:29973"/>
        <dbReference type="ChEBI" id="CHEBI:30011"/>
        <dbReference type="EC" id="3.5.1.44"/>
    </reaction>
</comment>
<dbReference type="InterPro" id="IPR011006">
    <property type="entry name" value="CheY-like_superfamily"/>
</dbReference>
<sequence length="349" mass="37069">MRIAIVNDMMMAVAALQRVVTSVPDYEIAWIAHNGSQAIAHCATDTPDLILMDIIMPEIDGVEATHIIMEHSPCAILIVTASIKSNSSKIFEAMGYGALDVVSTPVLGRLGDPEAAAILLDKIATIGVLIGQRKSKSVHKDLLKSANSRGKSKLSTPPSALPPLVVIGVSTGGPKALAVLLGALPSSFPAAIVIIQHVDAQFAPGLATWLNKQTSLPVRLAMEGDSLKSGTVLLAGTNDHLVLRPNLTLKYTEKPQDYPYRPSVDVFCQSVADYWSRKGTAVLLTGMGRDGALGLKELRSKGWHTIAQDKQSCVVYGMPKAAVEMDSAVEILPLSDIAPALIKRVTPTS</sequence>
<dbReference type="GO" id="GO:0006935">
    <property type="term" value="P:chemotaxis"/>
    <property type="evidence" value="ECO:0007669"/>
    <property type="project" value="UniProtKB-UniRule"/>
</dbReference>
<evidence type="ECO:0000256" key="1">
    <source>
        <dbReference type="ARBA" id="ARBA00022490"/>
    </source>
</evidence>
<dbReference type="InterPro" id="IPR035909">
    <property type="entry name" value="CheB_C"/>
</dbReference>
<proteinExistence type="inferred from homology"/>
<feature type="modified residue" description="4-aspartylphosphate" evidence="5 7">
    <location>
        <position position="53"/>
    </location>
</feature>
<evidence type="ECO:0000256" key="3">
    <source>
        <dbReference type="ARBA" id="ARBA00022801"/>
    </source>
</evidence>
<dbReference type="PANTHER" id="PTHR42872">
    <property type="entry name" value="PROTEIN-GLUTAMATE METHYLESTERASE/PROTEIN-GLUTAMINE GLUTAMINASE"/>
    <property type="match status" value="1"/>
</dbReference>
<keyword evidence="1 5" id="KW-0963">Cytoplasm</keyword>
<dbReference type="InterPro" id="IPR008248">
    <property type="entry name" value="CheB-like"/>
</dbReference>
<dbReference type="OrthoDB" id="9793421at2"/>
<dbReference type="RefSeq" id="WP_012596964.1">
    <property type="nucleotide sequence ID" value="NC_011726.1"/>
</dbReference>
<accession>B7K305</accession>
<dbReference type="eggNOG" id="COG2201">
    <property type="taxonomic scope" value="Bacteria"/>
</dbReference>
<protein>
    <recommendedName>
        <fullName evidence="5">Protein-glutamate methylesterase/protein-glutamine glutaminase</fullName>
        <ecNumber evidence="5">3.1.1.61</ecNumber>
        <ecNumber evidence="5">3.5.1.44</ecNumber>
    </recommendedName>
</protein>
<dbReference type="PANTHER" id="PTHR42872:SF6">
    <property type="entry name" value="PROTEIN-GLUTAMATE METHYLESTERASE_PROTEIN-GLUTAMINE GLUTAMINASE"/>
    <property type="match status" value="1"/>
</dbReference>
<name>B7K305_RIPO1</name>
<evidence type="ECO:0000313" key="10">
    <source>
        <dbReference type="EMBL" id="ACK67706.1"/>
    </source>
</evidence>
<feature type="domain" description="Response regulatory" evidence="8">
    <location>
        <begin position="2"/>
        <end position="119"/>
    </location>
</feature>
<dbReference type="EC" id="3.1.1.61" evidence="5"/>
<keyword evidence="5 7" id="KW-0597">Phosphoprotein</keyword>
<dbReference type="HOGENOM" id="CLU_000445_51_0_3"/>
<feature type="active site" evidence="5 6">
    <location>
        <position position="290"/>
    </location>
</feature>
<evidence type="ECO:0000313" key="11">
    <source>
        <dbReference type="Proteomes" id="UP000008204"/>
    </source>
</evidence>
<dbReference type="Gene3D" id="3.40.50.180">
    <property type="entry name" value="Methylesterase CheB, C-terminal domain"/>
    <property type="match status" value="1"/>
</dbReference>
<dbReference type="EC" id="3.5.1.44" evidence="5"/>
<dbReference type="Pfam" id="PF01339">
    <property type="entry name" value="CheB_methylest"/>
    <property type="match status" value="1"/>
</dbReference>
<dbReference type="GO" id="GO:0005737">
    <property type="term" value="C:cytoplasm"/>
    <property type="evidence" value="ECO:0007669"/>
    <property type="project" value="UniProtKB-SubCell"/>
</dbReference>
<comment type="catalytic activity">
    <reaction evidence="4 5">
        <text>[protein]-L-glutamate 5-O-methyl ester + H2O = L-glutamyl-[protein] + methanol + H(+)</text>
        <dbReference type="Rhea" id="RHEA:23236"/>
        <dbReference type="Rhea" id="RHEA-COMP:10208"/>
        <dbReference type="Rhea" id="RHEA-COMP:10311"/>
        <dbReference type="ChEBI" id="CHEBI:15377"/>
        <dbReference type="ChEBI" id="CHEBI:15378"/>
        <dbReference type="ChEBI" id="CHEBI:17790"/>
        <dbReference type="ChEBI" id="CHEBI:29973"/>
        <dbReference type="ChEBI" id="CHEBI:82795"/>
        <dbReference type="EC" id="3.1.1.61"/>
    </reaction>
</comment>
<reference evidence="11" key="1">
    <citation type="journal article" date="2011" name="MBio">
        <title>Novel metabolic attributes of the genus Cyanothece, comprising a group of unicellular nitrogen-fixing Cyanobacteria.</title>
        <authorList>
            <person name="Bandyopadhyay A."/>
            <person name="Elvitigala T."/>
            <person name="Welsh E."/>
            <person name="Stockel J."/>
            <person name="Liberton M."/>
            <person name="Min H."/>
            <person name="Sherman L.A."/>
            <person name="Pakrasi H.B."/>
        </authorList>
    </citation>
    <scope>NUCLEOTIDE SEQUENCE [LARGE SCALE GENOMIC DNA]</scope>
    <source>
        <strain evidence="11">PCC 8801</strain>
    </source>
</reference>
<evidence type="ECO:0000256" key="6">
    <source>
        <dbReference type="PROSITE-ProRule" id="PRU00050"/>
    </source>
</evidence>
<dbReference type="InterPro" id="IPR001789">
    <property type="entry name" value="Sig_transdc_resp-reg_receiver"/>
</dbReference>
<dbReference type="EMBL" id="CP001287">
    <property type="protein sequence ID" value="ACK67706.1"/>
    <property type="molecule type" value="Genomic_DNA"/>
</dbReference>
<dbReference type="SUPFAM" id="SSF52738">
    <property type="entry name" value="Methylesterase CheB, C-terminal domain"/>
    <property type="match status" value="1"/>
</dbReference>
<dbReference type="Proteomes" id="UP000008204">
    <property type="component" value="Chromosome"/>
</dbReference>
<gene>
    <name evidence="5" type="primary">cheB</name>
    <name evidence="10" type="ordered locus">PCC8801_3754</name>
</gene>
<dbReference type="GO" id="GO:0008984">
    <property type="term" value="F:protein-glutamate methylesterase activity"/>
    <property type="evidence" value="ECO:0007669"/>
    <property type="project" value="UniProtKB-UniRule"/>
</dbReference>
<dbReference type="CDD" id="cd16432">
    <property type="entry name" value="CheB_Rec"/>
    <property type="match status" value="1"/>
</dbReference>
<dbReference type="PIRSF" id="PIRSF000876">
    <property type="entry name" value="RR_chemtxs_CheB"/>
    <property type="match status" value="1"/>
</dbReference>
<organism evidence="10 11">
    <name type="scientific">Rippkaea orientalis (strain PCC 8801 / RF-1)</name>
    <name type="common">Cyanothece sp. (strain PCC 8801)</name>
    <dbReference type="NCBI Taxonomy" id="41431"/>
    <lineage>
        <taxon>Bacteria</taxon>
        <taxon>Bacillati</taxon>
        <taxon>Cyanobacteriota</taxon>
        <taxon>Cyanophyceae</taxon>
        <taxon>Oscillatoriophycideae</taxon>
        <taxon>Chroococcales</taxon>
        <taxon>Aphanothecaceae</taxon>
        <taxon>Rippkaea</taxon>
        <taxon>Rippkaea orientalis</taxon>
    </lineage>
</organism>
<dbReference type="GO" id="GO:0000156">
    <property type="term" value="F:phosphorelay response regulator activity"/>
    <property type="evidence" value="ECO:0007669"/>
    <property type="project" value="InterPro"/>
</dbReference>
<comment type="PTM">
    <text evidence="5">Phosphorylated by CheA. Phosphorylation of the N-terminal regulatory domain activates the methylesterase activity.</text>
</comment>
<dbReference type="Gene3D" id="3.40.50.2300">
    <property type="match status" value="1"/>
</dbReference>
<keyword evidence="2 5" id="KW-0145">Chemotaxis</keyword>
<dbReference type="CDD" id="cd17541">
    <property type="entry name" value="REC_CheB-like"/>
    <property type="match status" value="1"/>
</dbReference>